<dbReference type="RefSeq" id="WP_350271261.1">
    <property type="nucleotide sequence ID" value="NZ_CP158281.1"/>
</dbReference>
<protein>
    <submittedName>
        <fullName evidence="1">Uncharacterized protein</fullName>
    </submittedName>
</protein>
<dbReference type="EMBL" id="CP158281">
    <property type="protein sequence ID" value="XBV90524.1"/>
    <property type="molecule type" value="Genomic_DNA"/>
</dbReference>
<organism evidence="1">
    <name type="scientific">Brevibacterium koreense</name>
    <dbReference type="NCBI Taxonomy" id="3140787"/>
    <lineage>
        <taxon>Bacteria</taxon>
        <taxon>Bacillati</taxon>
        <taxon>Actinomycetota</taxon>
        <taxon>Actinomycetes</taxon>
        <taxon>Micrococcales</taxon>
        <taxon>Brevibacteriaceae</taxon>
        <taxon>Brevibacterium</taxon>
    </lineage>
</organism>
<accession>A0AAU7UPQ5</accession>
<proteinExistence type="predicted"/>
<name>A0AAU7UPQ5_9MICO</name>
<reference evidence="1" key="1">
    <citation type="submission" date="2024-06" db="EMBL/GenBank/DDBJ databases">
        <title>Brevibacterium koreense sp. nov., isolated from jogae-jeotgal, a Korean fermented seafood.</title>
        <authorList>
            <person name="Whon T.W."/>
            <person name="Nam S."/>
            <person name="Kim Y."/>
        </authorList>
    </citation>
    <scope>NUCLEOTIDE SEQUENCE</scope>
    <source>
        <strain evidence="1">CBA3109</strain>
    </source>
</reference>
<evidence type="ECO:0000313" key="1">
    <source>
        <dbReference type="EMBL" id="XBV90524.1"/>
    </source>
</evidence>
<gene>
    <name evidence="1" type="ORF">AAFP32_07360</name>
</gene>
<sequence length="49" mass="5473">MHNSPLRMLIAYTLSASATESDVTVRVSDKQPGHDTFLVVQNRVKCSRL</sequence>
<dbReference type="KEGG" id="bkr:AAFP32_07360"/>
<dbReference type="AlphaFoldDB" id="A0AAU7UPQ5"/>